<dbReference type="Proteomes" id="UP000069940">
    <property type="component" value="Unassembled WGS sequence"/>
</dbReference>
<feature type="domain" description="Integrase catalytic" evidence="2">
    <location>
        <begin position="1475"/>
        <end position="1668"/>
    </location>
</feature>
<name>A0ABM1XQY1_AEDAL</name>
<dbReference type="InterPro" id="IPR043502">
    <property type="entry name" value="DNA/RNA_pol_sf"/>
</dbReference>
<protein>
    <recommendedName>
        <fullName evidence="2">Integrase catalytic domain-containing protein</fullName>
    </recommendedName>
</protein>
<proteinExistence type="predicted"/>
<dbReference type="InterPro" id="IPR008042">
    <property type="entry name" value="Retrotrans_Pao"/>
</dbReference>
<dbReference type="Pfam" id="PF03564">
    <property type="entry name" value="DUF1759"/>
    <property type="match status" value="1"/>
</dbReference>
<dbReference type="InterPro" id="IPR040676">
    <property type="entry name" value="DUF5641"/>
</dbReference>
<dbReference type="GeneID" id="134284035"/>
<dbReference type="SUPFAM" id="SSF56672">
    <property type="entry name" value="DNA/RNA polymerases"/>
    <property type="match status" value="1"/>
</dbReference>
<dbReference type="CDD" id="cd00303">
    <property type="entry name" value="retropepsin_like"/>
    <property type="match status" value="1"/>
</dbReference>
<dbReference type="InterPro" id="IPR021109">
    <property type="entry name" value="Peptidase_aspartic_dom_sf"/>
</dbReference>
<feature type="compositionally biased region" description="Polar residues" evidence="1">
    <location>
        <begin position="459"/>
        <end position="475"/>
    </location>
</feature>
<dbReference type="PANTHER" id="PTHR47331">
    <property type="entry name" value="PHD-TYPE DOMAIN-CONTAINING PROTEIN"/>
    <property type="match status" value="1"/>
</dbReference>
<accession>A0ABM1XQY1</accession>
<dbReference type="PROSITE" id="PS50994">
    <property type="entry name" value="INTEGRASE"/>
    <property type="match status" value="1"/>
</dbReference>
<dbReference type="InterPro" id="IPR041588">
    <property type="entry name" value="Integrase_H2C2"/>
</dbReference>
<dbReference type="PANTHER" id="PTHR47331:SF1">
    <property type="entry name" value="GAG-LIKE PROTEIN"/>
    <property type="match status" value="1"/>
</dbReference>
<evidence type="ECO:0000259" key="2">
    <source>
        <dbReference type="PROSITE" id="PS50994"/>
    </source>
</evidence>
<dbReference type="SUPFAM" id="SSF53098">
    <property type="entry name" value="Ribonuclease H-like"/>
    <property type="match status" value="1"/>
</dbReference>
<dbReference type="Pfam" id="PF18701">
    <property type="entry name" value="DUF5641"/>
    <property type="match status" value="1"/>
</dbReference>
<dbReference type="InterPro" id="IPR036397">
    <property type="entry name" value="RNaseH_sf"/>
</dbReference>
<dbReference type="InterPro" id="IPR005312">
    <property type="entry name" value="DUF1759"/>
</dbReference>
<evidence type="ECO:0000313" key="3">
    <source>
        <dbReference type="EnsemblMetazoa" id="AALFPA23_001990.P1574"/>
    </source>
</evidence>
<dbReference type="Gene3D" id="2.40.70.10">
    <property type="entry name" value="Acid Proteases"/>
    <property type="match status" value="1"/>
</dbReference>
<dbReference type="Pfam" id="PF05380">
    <property type="entry name" value="Peptidase_A17"/>
    <property type="match status" value="1"/>
</dbReference>
<dbReference type="Pfam" id="PF17921">
    <property type="entry name" value="Integrase_H2C2"/>
    <property type="match status" value="1"/>
</dbReference>
<dbReference type="RefSeq" id="XP_062698172.1">
    <property type="nucleotide sequence ID" value="XM_062842188.1"/>
</dbReference>
<sequence length="1786" mass="203395">MTEENTPSSTPRGRGRGNVVHSPIDEQKRKQEQRRQQSMAEIKVHALTARRKSVVAKLQRVKDLLDGAANNSVYHLETYLRRVDSCYDEYNAIQNEIYTEFPDQRLEQEQFFIEFEMVYEDLRVELCQAIDELRKNDDPAKLAVAEVVHRQPAVVNQLPGLPNVPLPVFDGAYEKWFRFKQLFEDLMQKHPHLSDATKLHYLQQCLKGKAESVLSDQIVNDNNFQIAWNVLEERFENQRTIVDVHIGGLLNLRRMSRESSSELRQLVDDCSRHVEALKFHALPMQGMSEQLVISLLTSKLDSVTVALWENSVKPKELPKYKQTLEFLQNRCFVLERCEAKSKCKFPEASKPKMLTSAAKPTQRVHAVQAAEDVCSVCDGSHSVNKCDALKQMPMNDRMAKIKERQLCFNCLKRGHRVGQCRSRVCTVSGCGKRHHTLLHYENVSPEQQIATAVTDEQKGTSTPQSGHTGTASPTISNVSTVMSSQRVCEKEVLLSTAVVEVQDAHGSYHLCRALLDSGSQSNFLAESVVRQLRLQRERVRAPVIGISGEKRIVTHQAVAKVKSTQQAAAWTLEFLVVPQVTGCLPTRKLDISQWQLPSEVHLADPRFNVPAKVDMLIGAEVFFELLLSEHLKLRDCQVTLWNSKLGWIVSGAITSIQRTVAVSNVDCSETSESNLDILVQRFWDQEEVAETMKVNMEDEQCLQHFAKTYRREEGRFVVRLPFRDNLNQLGESRAMAERRFYQQEKRLNANVDLKQQYSAFMNEYITLGHCVKVDDTGTPGFYLPHHAIVKPSSSTTKLRVVFDGSARSDTNVALNDVLMSGPAIQDTLAAIVLRSRKHKFLFTADVIKMFRQVRVDDRDTCYQRVLYREDPNAKLDAFELKTVTYGTSCAPFCATACLRQLAIDDGEQFPLGARVVEKDVYMDDAISGADTLEDALECQSQLITLLERGGFKLHKWCANAPELLERIPEKDREQQVKIEDQQFNDVIKTLGLLWDASADVFLFRIRGNEESPDYYTKRLVLSETAKIFDPLGLLEPVTVQAKLFVQQLWSLELNWDEPIPDELEIAWRRFKNQLQRINEIRIPRRIVADDATGFEIHGFSDASKKAFGACVYLRSIKKDGSSTMQLLSSKTRVTPLPTKPGSKRARRPYTAPRAELCGALLLSKLIANVLKALDMVIDKVILWCDSQIVLCWLNKSAASLEVFVGSRVREINQLTRNYQWRYVSTTANPADLASRGVSPDDLLYSNLWWHGPVMLQQCEDPYVPSELPTFSDEQLEIMDPTYCQLVVRSDPCELLTRHSSFRKLQRIVAYVYRFVNNCRKVKADRSTGVLTVSELRRATLKVIWKVQREGFAEEIQMLQSGRTSQSKLLQLSPFLDTDGLLRVGGRLKHARIPFQRKHQLLLPSGHHVTRILIESLHKEHLHVGQQGLLAIVRNRYWPIRGKIVVRQVVKKCVRCFRMKPPEIEQLMGNLPEYRVVPAPAFARTGIDYAGPIYIKRGRGQVRVKAYIALFICMSTKAIHLEVASDLTTEAFLATLQRFVGRRGTPEQLYSDNATNFCGAQSELTELYQLFKTQQASVKINQFCEAKEIQWSFIPPRSPNFGGIWEAGVKAAKSLLKKVLCETSLTYEELTTVVVQIEAILNSRPMTPLTNDPNDLTALTPAHFLVGRELTSPPEPNYEEVKVSSLSRWQYLRRQKQVFWSRWSSEYLNELQPRGKWYKEKLVIKPGMLVVLREENMAPQQWRLGRIVQIHPGSDNIVRVVTVRTANGEVKRAIGKIAVLPIDDNSL</sequence>
<reference evidence="3" key="2">
    <citation type="submission" date="2025-05" db="UniProtKB">
        <authorList>
            <consortium name="EnsemblMetazoa"/>
        </authorList>
    </citation>
    <scope>IDENTIFICATION</scope>
    <source>
        <strain evidence="3">Foshan</strain>
    </source>
</reference>
<feature type="compositionally biased region" description="Polar residues" evidence="1">
    <location>
        <begin position="1"/>
        <end position="11"/>
    </location>
</feature>
<dbReference type="CDD" id="cd01644">
    <property type="entry name" value="RT_pepA17"/>
    <property type="match status" value="1"/>
</dbReference>
<reference evidence="4" key="1">
    <citation type="journal article" date="2015" name="Proc. Natl. Acad. Sci. U.S.A.">
        <title>Genome sequence of the Asian Tiger mosquito, Aedes albopictus, reveals insights into its biology, genetics, and evolution.</title>
        <authorList>
            <person name="Chen X.G."/>
            <person name="Jiang X."/>
            <person name="Gu J."/>
            <person name="Xu M."/>
            <person name="Wu Y."/>
            <person name="Deng Y."/>
            <person name="Zhang C."/>
            <person name="Bonizzoni M."/>
            <person name="Dermauw W."/>
            <person name="Vontas J."/>
            <person name="Armbruster P."/>
            <person name="Huang X."/>
            <person name="Yang Y."/>
            <person name="Zhang H."/>
            <person name="He W."/>
            <person name="Peng H."/>
            <person name="Liu Y."/>
            <person name="Wu K."/>
            <person name="Chen J."/>
            <person name="Lirakis M."/>
            <person name="Topalis P."/>
            <person name="Van Leeuwen T."/>
            <person name="Hall A.B."/>
            <person name="Jiang X."/>
            <person name="Thorpe C."/>
            <person name="Mueller R.L."/>
            <person name="Sun C."/>
            <person name="Waterhouse R.M."/>
            <person name="Yan G."/>
            <person name="Tu Z.J."/>
            <person name="Fang X."/>
            <person name="James A.A."/>
        </authorList>
    </citation>
    <scope>NUCLEOTIDE SEQUENCE [LARGE SCALE GENOMIC DNA]</scope>
    <source>
        <strain evidence="4">Foshan</strain>
    </source>
</reference>
<dbReference type="InterPro" id="IPR001584">
    <property type="entry name" value="Integrase_cat-core"/>
</dbReference>
<dbReference type="Gene3D" id="3.30.420.10">
    <property type="entry name" value="Ribonuclease H-like superfamily/Ribonuclease H"/>
    <property type="match status" value="1"/>
</dbReference>
<keyword evidence="4" id="KW-1185">Reference proteome</keyword>
<dbReference type="InterPro" id="IPR012337">
    <property type="entry name" value="RNaseH-like_sf"/>
</dbReference>
<dbReference type="EnsemblMetazoa" id="AALFPA23_001990.R1574">
    <property type="protein sequence ID" value="AALFPA23_001990.P1574"/>
    <property type="gene ID" value="AALFPA23_001990"/>
</dbReference>
<organism evidence="3 4">
    <name type="scientific">Aedes albopictus</name>
    <name type="common">Asian tiger mosquito</name>
    <name type="synonym">Stegomyia albopicta</name>
    <dbReference type="NCBI Taxonomy" id="7160"/>
    <lineage>
        <taxon>Eukaryota</taxon>
        <taxon>Metazoa</taxon>
        <taxon>Ecdysozoa</taxon>
        <taxon>Arthropoda</taxon>
        <taxon>Hexapoda</taxon>
        <taxon>Insecta</taxon>
        <taxon>Pterygota</taxon>
        <taxon>Neoptera</taxon>
        <taxon>Endopterygota</taxon>
        <taxon>Diptera</taxon>
        <taxon>Nematocera</taxon>
        <taxon>Culicoidea</taxon>
        <taxon>Culicidae</taxon>
        <taxon>Culicinae</taxon>
        <taxon>Aedini</taxon>
        <taxon>Aedes</taxon>
        <taxon>Stegomyia</taxon>
    </lineage>
</organism>
<feature type="compositionally biased region" description="Basic and acidic residues" evidence="1">
    <location>
        <begin position="23"/>
        <end position="35"/>
    </location>
</feature>
<evidence type="ECO:0000256" key="1">
    <source>
        <dbReference type="SAM" id="MobiDB-lite"/>
    </source>
</evidence>
<feature type="region of interest" description="Disordered" evidence="1">
    <location>
        <begin position="1"/>
        <end position="37"/>
    </location>
</feature>
<evidence type="ECO:0000313" key="4">
    <source>
        <dbReference type="Proteomes" id="UP000069940"/>
    </source>
</evidence>
<feature type="region of interest" description="Disordered" evidence="1">
    <location>
        <begin position="454"/>
        <end position="475"/>
    </location>
</feature>